<dbReference type="InterPro" id="IPR026466">
    <property type="entry name" value="Fim_isopep_form_D2_dom"/>
</dbReference>
<accession>A0A315Y4V2</accession>
<dbReference type="Pfam" id="PF17802">
    <property type="entry name" value="SpaA"/>
    <property type="match status" value="2"/>
</dbReference>
<evidence type="ECO:0000259" key="8">
    <source>
        <dbReference type="PROSITE" id="PS50847"/>
    </source>
</evidence>
<feature type="chain" id="PRO_5039696638" evidence="7">
    <location>
        <begin position="23"/>
        <end position="585"/>
    </location>
</feature>
<dbReference type="InterPro" id="IPR032334">
    <property type="entry name" value="GramPos_pilinBB"/>
</dbReference>
<reference evidence="9 10" key="1">
    <citation type="submission" date="2018-05" db="EMBL/GenBank/DDBJ databases">
        <title>The Hungate 1000. A catalogue of reference genomes from the rumen microbiome.</title>
        <authorList>
            <person name="Kelly W."/>
        </authorList>
    </citation>
    <scope>NUCLEOTIDE SEQUENCE [LARGE SCALE GENOMIC DNA]</scope>
    <source>
        <strain evidence="9 10">SAb67</strain>
    </source>
</reference>
<comment type="caution">
    <text evidence="9">The sequence shown here is derived from an EMBL/GenBank/DDBJ whole genome shotgun (WGS) entry which is preliminary data.</text>
</comment>
<evidence type="ECO:0000313" key="10">
    <source>
        <dbReference type="Proteomes" id="UP000245720"/>
    </source>
</evidence>
<keyword evidence="2" id="KW-0964">Secreted</keyword>
<evidence type="ECO:0000256" key="2">
    <source>
        <dbReference type="ARBA" id="ARBA00022525"/>
    </source>
</evidence>
<keyword evidence="3 7" id="KW-0732">Signal</keyword>
<keyword evidence="6" id="KW-1133">Transmembrane helix</keyword>
<proteinExistence type="predicted"/>
<evidence type="ECO:0000256" key="5">
    <source>
        <dbReference type="SAM" id="MobiDB-lite"/>
    </source>
</evidence>
<feature type="signal peptide" evidence="7">
    <location>
        <begin position="1"/>
        <end position="22"/>
    </location>
</feature>
<evidence type="ECO:0000313" key="9">
    <source>
        <dbReference type="EMBL" id="PWJ14059.1"/>
    </source>
</evidence>
<gene>
    <name evidence="9" type="ORF">IE37_00991</name>
</gene>
<sequence length="585" mass="63195">MKNNKRALAMMTAAFMAITPLAATGMTAFATSITINKVAGDKATHNYKAFPLITGTLASDGTTLTAMEWNTAINREKLATALKTFDSKTFKNFTADTTPADFADMIKGYTNNDGLAKVFNDDEILSKGAGTELSDEGDTFKFEVENQDGWYLVIDDSTAGNIKSANILRVIGDSEPITPKFSLPTLEKKITAADGTNPVDANTAAIGDDVYYKLSSNVPKLTGYDHYYFIVTDTLSPGLTFNPDSMQVKIGDDLVITKDDETIKPSENQKYYIVKEAVENGTQIKVVFENFLETVKANNIAENTPVTITYSATLNENAEIDRTKGNPNTANLTYSNNPNYKGDGTPSETPDEPTPPEEGKPSDVVGKTPDDKVNTFTTAIKIKKVDENTQPLTGASFKLTGTNLKNVKVASGSSFVADTAGDYYKLKDGSYTKTAPTEATSAKYDGTTKYKKVDTAGDFVEATEGTSVEATVDAQGYITFYGLKPGNYSLEETVVPDTYNKAPDETFEIAATALTEDAATWSISNNKFTFNNTEKVYEITIKNKKGNTLPSTGGIGTKLFYIFGGLLVAGSGVLLITKKRMAKDN</sequence>
<feature type="compositionally biased region" description="Polar residues" evidence="5">
    <location>
        <begin position="325"/>
        <end position="339"/>
    </location>
</feature>
<dbReference type="InterPro" id="IPR041033">
    <property type="entry name" value="SpaA_PFL_dom_1"/>
</dbReference>
<dbReference type="RefSeq" id="WP_109725840.1">
    <property type="nucleotide sequence ID" value="NZ_QGDI01000003.1"/>
</dbReference>
<feature type="region of interest" description="Disordered" evidence="5">
    <location>
        <begin position="321"/>
        <end position="371"/>
    </location>
</feature>
<evidence type="ECO:0000256" key="7">
    <source>
        <dbReference type="SAM" id="SignalP"/>
    </source>
</evidence>
<keyword evidence="4" id="KW-0572">Peptidoglycan-anchor</keyword>
<dbReference type="InterPro" id="IPR019931">
    <property type="entry name" value="LPXTG_anchor"/>
</dbReference>
<dbReference type="PROSITE" id="PS50847">
    <property type="entry name" value="GRAM_POS_ANCHORING"/>
    <property type="match status" value="1"/>
</dbReference>
<dbReference type="EMBL" id="QGDI01000003">
    <property type="protein sequence ID" value="PWJ14059.1"/>
    <property type="molecule type" value="Genomic_DNA"/>
</dbReference>
<keyword evidence="6" id="KW-0472">Membrane</keyword>
<protein>
    <submittedName>
        <fullName evidence="9">LPXTG-motif cell wall-anchored protein/fimbrial isopeptide formation D2 family protein</fullName>
    </submittedName>
</protein>
<dbReference type="OrthoDB" id="2199792at2"/>
<dbReference type="NCBIfam" id="TIGR01167">
    <property type="entry name" value="LPXTG_anchor"/>
    <property type="match status" value="1"/>
</dbReference>
<dbReference type="Proteomes" id="UP000245720">
    <property type="component" value="Unassembled WGS sequence"/>
</dbReference>
<evidence type="ECO:0000256" key="6">
    <source>
        <dbReference type="SAM" id="Phobius"/>
    </source>
</evidence>
<dbReference type="Gene3D" id="2.60.40.740">
    <property type="match status" value="1"/>
</dbReference>
<organism evidence="9 10">
    <name type="scientific">Ruminococcus flavefaciens</name>
    <dbReference type="NCBI Taxonomy" id="1265"/>
    <lineage>
        <taxon>Bacteria</taxon>
        <taxon>Bacillati</taxon>
        <taxon>Bacillota</taxon>
        <taxon>Clostridia</taxon>
        <taxon>Eubacteriales</taxon>
        <taxon>Oscillospiraceae</taxon>
        <taxon>Ruminococcus</taxon>
    </lineage>
</organism>
<evidence type="ECO:0000256" key="3">
    <source>
        <dbReference type="ARBA" id="ARBA00022729"/>
    </source>
</evidence>
<dbReference type="Gene3D" id="2.60.40.10">
    <property type="entry name" value="Immunoglobulins"/>
    <property type="match status" value="1"/>
</dbReference>
<dbReference type="AlphaFoldDB" id="A0A315Y4V2"/>
<evidence type="ECO:0000256" key="1">
    <source>
        <dbReference type="ARBA" id="ARBA00022512"/>
    </source>
</evidence>
<feature type="transmembrane region" description="Helical" evidence="6">
    <location>
        <begin position="559"/>
        <end position="577"/>
    </location>
</feature>
<dbReference type="InterPro" id="IPR013783">
    <property type="entry name" value="Ig-like_fold"/>
</dbReference>
<name>A0A315Y4V2_RUMFL</name>
<keyword evidence="1" id="KW-0134">Cell wall</keyword>
<dbReference type="Pfam" id="PF16569">
    <property type="entry name" value="GramPos_pilinBB"/>
    <property type="match status" value="1"/>
</dbReference>
<keyword evidence="6" id="KW-0812">Transmembrane</keyword>
<evidence type="ECO:0000256" key="4">
    <source>
        <dbReference type="ARBA" id="ARBA00023088"/>
    </source>
</evidence>
<dbReference type="NCBIfam" id="TIGR04226">
    <property type="entry name" value="RrgB_K2N_iso_D2"/>
    <property type="match status" value="1"/>
</dbReference>
<dbReference type="Pfam" id="PF00746">
    <property type="entry name" value="Gram_pos_anchor"/>
    <property type="match status" value="1"/>
</dbReference>
<feature type="domain" description="Gram-positive cocci surface proteins LPxTG" evidence="8">
    <location>
        <begin position="549"/>
        <end position="585"/>
    </location>
</feature>